<name>A0A0R3VY98_TAEAS</name>
<dbReference type="InterPro" id="IPR029048">
    <property type="entry name" value="HSP70_C_sf"/>
</dbReference>
<evidence type="ECO:0000256" key="2">
    <source>
        <dbReference type="ARBA" id="ARBA00022741"/>
    </source>
</evidence>
<evidence type="ECO:0000313" key="7">
    <source>
        <dbReference type="WBParaSite" id="TASK_0000239201-mRNA-1"/>
    </source>
</evidence>
<dbReference type="Proteomes" id="UP000282613">
    <property type="component" value="Unassembled WGS sequence"/>
</dbReference>
<dbReference type="InterPro" id="IPR013126">
    <property type="entry name" value="Hsp_70_fam"/>
</dbReference>
<dbReference type="STRING" id="60517.A0A0R3VY98"/>
<dbReference type="Pfam" id="PF00012">
    <property type="entry name" value="HSP70"/>
    <property type="match status" value="1"/>
</dbReference>
<dbReference type="Gene3D" id="3.90.640.10">
    <property type="entry name" value="Actin, Chain A, domain 4"/>
    <property type="match status" value="1"/>
</dbReference>
<dbReference type="PRINTS" id="PR00301">
    <property type="entry name" value="HEATSHOCK70"/>
</dbReference>
<feature type="region of interest" description="Disordered" evidence="4">
    <location>
        <begin position="192"/>
        <end position="283"/>
    </location>
</feature>
<proteinExistence type="inferred from homology"/>
<accession>A0A0R3VY98</accession>
<keyword evidence="6" id="KW-1185">Reference proteome</keyword>
<dbReference type="EMBL" id="UYRS01001574">
    <property type="protein sequence ID" value="VDK25059.1"/>
    <property type="molecule type" value="Genomic_DNA"/>
</dbReference>
<comment type="similarity">
    <text evidence="1">Belongs to the heat shock protein 70 family.</text>
</comment>
<sequence length="380" mass="41652">MNNKLFFGWSSGSFGVSIMSLDKGEFDEKAFAGDAHLGGEAITSRLVDYVVNVFNGTHEGKDLRTNANAISRLRKECEIAKRSLSVALQSNIELGLVFEGITFSAILTRSRLEQLCRDLFERTMDAVKKALSDAKMEKTDVHEVVLVGESTRIPKVRRMLQEFFEGKEVKRCENAVELTRQGAALLEAKLTGHEPATAQNSKSPNGVPTSTASKPPPTTTATVTEPKAPTMNSPFNGDLGPATAQNSKSPNGVPTSTASKPPPTTTATVTEPKAPTMNSPFNVPTSVLRNQIETLNQEDEKTKCMMTAKTELVSCIQKIKSELESEEVKQKVPEEHRQSLLAMIDRAIKWTATAKEATKEDYDKMRTRFVDVASLLMKKG</sequence>
<dbReference type="PANTHER" id="PTHR19375">
    <property type="entry name" value="HEAT SHOCK PROTEIN 70KDA"/>
    <property type="match status" value="1"/>
</dbReference>
<protein>
    <submittedName>
        <fullName evidence="7">Heat shock 70 kDa protein 14</fullName>
    </submittedName>
</protein>
<evidence type="ECO:0000313" key="5">
    <source>
        <dbReference type="EMBL" id="VDK25059.1"/>
    </source>
</evidence>
<organism evidence="7">
    <name type="scientific">Taenia asiatica</name>
    <name type="common">Asian tapeworm</name>
    <dbReference type="NCBI Taxonomy" id="60517"/>
    <lineage>
        <taxon>Eukaryota</taxon>
        <taxon>Metazoa</taxon>
        <taxon>Spiralia</taxon>
        <taxon>Lophotrochozoa</taxon>
        <taxon>Platyhelminthes</taxon>
        <taxon>Cestoda</taxon>
        <taxon>Eucestoda</taxon>
        <taxon>Cyclophyllidea</taxon>
        <taxon>Taeniidae</taxon>
        <taxon>Taenia</taxon>
    </lineage>
</organism>
<evidence type="ECO:0000256" key="3">
    <source>
        <dbReference type="ARBA" id="ARBA00022840"/>
    </source>
</evidence>
<feature type="compositionally biased region" description="Low complexity" evidence="4">
    <location>
        <begin position="253"/>
        <end position="276"/>
    </location>
</feature>
<dbReference type="SUPFAM" id="SSF100934">
    <property type="entry name" value="Heat shock protein 70kD (HSP70), C-terminal subdomain"/>
    <property type="match status" value="1"/>
</dbReference>
<dbReference type="WBParaSite" id="TASK_0000239201-mRNA-1">
    <property type="protein sequence ID" value="TASK_0000239201-mRNA-1"/>
    <property type="gene ID" value="TASK_0000239201"/>
</dbReference>
<gene>
    <name evidence="5" type="ORF">TASK_LOCUS2393</name>
</gene>
<evidence type="ECO:0000256" key="4">
    <source>
        <dbReference type="SAM" id="MobiDB-lite"/>
    </source>
</evidence>
<evidence type="ECO:0000256" key="1">
    <source>
        <dbReference type="ARBA" id="ARBA00007381"/>
    </source>
</evidence>
<dbReference type="InterPro" id="IPR043129">
    <property type="entry name" value="ATPase_NBD"/>
</dbReference>
<feature type="compositionally biased region" description="Polar residues" evidence="4">
    <location>
        <begin position="197"/>
        <end position="206"/>
    </location>
</feature>
<dbReference type="GO" id="GO:0005524">
    <property type="term" value="F:ATP binding"/>
    <property type="evidence" value="ECO:0007669"/>
    <property type="project" value="UniProtKB-KW"/>
</dbReference>
<dbReference type="AlphaFoldDB" id="A0A0R3VY98"/>
<dbReference type="GO" id="GO:0140662">
    <property type="term" value="F:ATP-dependent protein folding chaperone"/>
    <property type="evidence" value="ECO:0007669"/>
    <property type="project" value="InterPro"/>
</dbReference>
<reference evidence="5 6" key="2">
    <citation type="submission" date="2018-11" db="EMBL/GenBank/DDBJ databases">
        <authorList>
            <consortium name="Pathogen Informatics"/>
        </authorList>
    </citation>
    <scope>NUCLEOTIDE SEQUENCE [LARGE SCALE GENOMIC DNA]</scope>
</reference>
<feature type="compositionally biased region" description="Polar residues" evidence="4">
    <location>
        <begin position="243"/>
        <end position="252"/>
    </location>
</feature>
<dbReference type="Gene3D" id="3.30.420.40">
    <property type="match status" value="2"/>
</dbReference>
<reference evidence="7" key="1">
    <citation type="submission" date="2017-02" db="UniProtKB">
        <authorList>
            <consortium name="WormBaseParasite"/>
        </authorList>
    </citation>
    <scope>IDENTIFICATION</scope>
</reference>
<dbReference type="Gene3D" id="1.20.1270.10">
    <property type="match status" value="1"/>
</dbReference>
<keyword evidence="2" id="KW-0547">Nucleotide-binding</keyword>
<evidence type="ECO:0000313" key="6">
    <source>
        <dbReference type="Proteomes" id="UP000282613"/>
    </source>
</evidence>
<dbReference type="SUPFAM" id="SSF53067">
    <property type="entry name" value="Actin-like ATPase domain"/>
    <property type="match status" value="1"/>
</dbReference>
<feature type="compositionally biased region" description="Low complexity" evidence="4">
    <location>
        <begin position="207"/>
        <end position="230"/>
    </location>
</feature>
<keyword evidence="3" id="KW-0067">ATP-binding</keyword>
<dbReference type="FunFam" id="3.90.640.10:FF:000010">
    <property type="entry name" value="heat shock 70 kDa protein 14"/>
    <property type="match status" value="1"/>
</dbReference>